<comment type="similarity">
    <text evidence="1">Belongs to the cycloisomerase 2 family.</text>
</comment>
<dbReference type="Gene3D" id="2.130.10.10">
    <property type="entry name" value="YVTN repeat-like/Quinoprotein amine dehydrogenase"/>
    <property type="match status" value="1"/>
</dbReference>
<dbReference type="SUPFAM" id="SSF50974">
    <property type="entry name" value="Nitrous oxide reductase, N-terminal domain"/>
    <property type="match status" value="1"/>
</dbReference>
<keyword evidence="4" id="KW-1185">Reference proteome</keyword>
<dbReference type="InterPro" id="IPR015943">
    <property type="entry name" value="WD40/YVTN_repeat-like_dom_sf"/>
</dbReference>
<feature type="region of interest" description="Disordered" evidence="2">
    <location>
        <begin position="175"/>
        <end position="194"/>
    </location>
</feature>
<dbReference type="InterPro" id="IPR050282">
    <property type="entry name" value="Cycloisomerase_2"/>
</dbReference>
<evidence type="ECO:0000256" key="1">
    <source>
        <dbReference type="ARBA" id="ARBA00005564"/>
    </source>
</evidence>
<comment type="caution">
    <text evidence="3">The sequence shown here is derived from an EMBL/GenBank/DDBJ whole genome shotgun (WGS) entry which is preliminary data.</text>
</comment>
<proteinExistence type="inferred from homology"/>
<dbReference type="RefSeq" id="WP_378752515.1">
    <property type="nucleotide sequence ID" value="NZ_JBHSSV010000010.1"/>
</dbReference>
<dbReference type="InterPro" id="IPR011045">
    <property type="entry name" value="N2O_reductase_N"/>
</dbReference>
<dbReference type="Pfam" id="PF10282">
    <property type="entry name" value="Lactonase"/>
    <property type="match status" value="1"/>
</dbReference>
<evidence type="ECO:0000313" key="4">
    <source>
        <dbReference type="Proteomes" id="UP001597042"/>
    </source>
</evidence>
<accession>A0ABW2ZNN0</accession>
<dbReference type="EMBL" id="JBHTIM010000001">
    <property type="protein sequence ID" value="MFD0780235.1"/>
    <property type="molecule type" value="Genomic_DNA"/>
</dbReference>
<gene>
    <name evidence="3" type="ORF">ACFQZV_02845</name>
</gene>
<evidence type="ECO:0000256" key="2">
    <source>
        <dbReference type="SAM" id="MobiDB-lite"/>
    </source>
</evidence>
<protein>
    <submittedName>
        <fullName evidence="3">Lactonase family protein</fullName>
    </submittedName>
</protein>
<sequence length="390" mass="41084">MRFLLGAYGPDMGGFADGVGMLHAGVADDHLAGGSLTSRGVVFGADSPSWIARHPSGDVFYAALEKRGVVQGFRRTGEETFAALGAPLPAGEATCHVSVTSDGRGLMASNWADGRVIWAQLDDAGVPSRPQTLPTARDPYGPDADVPESSSPDLDLAAARALRDAAGAEYAHLVPHAKEPETAEDAAESARPSRAHQTIEVARGLYASADMGLDLVRFWRVSSGAPRVAQEVVLPRGTGPRHMALHPSGHLYVVTELSREVYVLAWRTDTGAGAWRVVSAASLGPTFADDTAAEIALSHVGDFVQVGVRGSNTIATLRVRGAGDSLDPVALVEAGVDWPRHHRIERDTLLVAGQRSNAVVSLALDERTGVPGRVRHRVETPSPTCIQSLA</sequence>
<dbReference type="InterPro" id="IPR019405">
    <property type="entry name" value="Lactonase_7-beta_prop"/>
</dbReference>
<reference evidence="4" key="1">
    <citation type="journal article" date="2019" name="Int. J. Syst. Evol. Microbiol.">
        <title>The Global Catalogue of Microorganisms (GCM) 10K type strain sequencing project: providing services to taxonomists for standard genome sequencing and annotation.</title>
        <authorList>
            <consortium name="The Broad Institute Genomics Platform"/>
            <consortium name="The Broad Institute Genome Sequencing Center for Infectious Disease"/>
            <person name="Wu L."/>
            <person name="Ma J."/>
        </authorList>
    </citation>
    <scope>NUCLEOTIDE SEQUENCE [LARGE SCALE GENOMIC DNA]</scope>
    <source>
        <strain evidence="4">CCUG 50754</strain>
    </source>
</reference>
<name>A0ABW2ZNN0_9MICO</name>
<dbReference type="PANTHER" id="PTHR30344:SF1">
    <property type="entry name" value="6-PHOSPHOGLUCONOLACTONASE"/>
    <property type="match status" value="1"/>
</dbReference>
<dbReference type="PANTHER" id="PTHR30344">
    <property type="entry name" value="6-PHOSPHOGLUCONOLACTONASE-RELATED"/>
    <property type="match status" value="1"/>
</dbReference>
<feature type="region of interest" description="Disordered" evidence="2">
    <location>
        <begin position="127"/>
        <end position="152"/>
    </location>
</feature>
<organism evidence="3 4">
    <name type="scientific">Microbacterium koreense</name>
    <dbReference type="NCBI Taxonomy" id="323761"/>
    <lineage>
        <taxon>Bacteria</taxon>
        <taxon>Bacillati</taxon>
        <taxon>Actinomycetota</taxon>
        <taxon>Actinomycetes</taxon>
        <taxon>Micrococcales</taxon>
        <taxon>Microbacteriaceae</taxon>
        <taxon>Microbacterium</taxon>
    </lineage>
</organism>
<evidence type="ECO:0000313" key="3">
    <source>
        <dbReference type="EMBL" id="MFD0780235.1"/>
    </source>
</evidence>
<dbReference type="Proteomes" id="UP001597042">
    <property type="component" value="Unassembled WGS sequence"/>
</dbReference>